<gene>
    <name evidence="1" type="ORF">CVN68_11665</name>
</gene>
<sequence length="79" mass="8024">MAVWANLVTGTPEGDRNGIVVVPENVSSMPMPEKPLKPGVAGMPSAAGVGVPTVTAEASPERNETSPINYADLGVLPAL</sequence>
<dbReference type="AlphaFoldDB" id="A0A2K8MF83"/>
<proteinExistence type="predicted"/>
<dbReference type="KEGG" id="sphc:CVN68_11665"/>
<keyword evidence="2" id="KW-1185">Reference proteome</keyword>
<evidence type="ECO:0000313" key="1">
    <source>
        <dbReference type="EMBL" id="ATY32550.1"/>
    </source>
</evidence>
<evidence type="ECO:0000313" key="2">
    <source>
        <dbReference type="Proteomes" id="UP000229081"/>
    </source>
</evidence>
<dbReference type="EMBL" id="CP024923">
    <property type="protein sequence ID" value="ATY32550.1"/>
    <property type="molecule type" value="Genomic_DNA"/>
</dbReference>
<reference evidence="1 2" key="1">
    <citation type="submission" date="2017-11" db="EMBL/GenBank/DDBJ databases">
        <title>Complete genome sequence of Sphingomonas sp. Strain Cra20, a psychrotolerant potential plant growth promoting rhizobacteria.</title>
        <authorList>
            <person name="Luo Y."/>
        </authorList>
    </citation>
    <scope>NUCLEOTIDE SEQUENCE [LARGE SCALE GENOMIC DNA]</scope>
    <source>
        <strain evidence="1 2">Cra20</strain>
    </source>
</reference>
<organism evidence="1 2">
    <name type="scientific">Sphingomonas psychrotolerans</name>
    <dbReference type="NCBI Taxonomy" id="1327635"/>
    <lineage>
        <taxon>Bacteria</taxon>
        <taxon>Pseudomonadati</taxon>
        <taxon>Pseudomonadota</taxon>
        <taxon>Alphaproteobacteria</taxon>
        <taxon>Sphingomonadales</taxon>
        <taxon>Sphingomonadaceae</taxon>
        <taxon>Sphingomonas</taxon>
    </lineage>
</organism>
<name>A0A2K8MF83_9SPHN</name>
<protein>
    <submittedName>
        <fullName evidence="1">Uncharacterized protein</fullName>
    </submittedName>
</protein>
<dbReference type="Proteomes" id="UP000229081">
    <property type="component" value="Chromosome"/>
</dbReference>
<accession>A0A2K8MF83</accession>